<dbReference type="Gene3D" id="3.10.120.10">
    <property type="entry name" value="Cytochrome b5-like heme/steroid binding domain"/>
    <property type="match status" value="1"/>
</dbReference>
<dbReference type="PROSITE" id="PS00191">
    <property type="entry name" value="CYTOCHROME_B5_1"/>
    <property type="match status" value="1"/>
</dbReference>
<comment type="cofactor">
    <cofactor evidence="1">
        <name>FAD</name>
        <dbReference type="ChEBI" id="CHEBI:57692"/>
    </cofactor>
</comment>
<dbReference type="PRINTS" id="PR00363">
    <property type="entry name" value="CYTOCHROMEB5"/>
</dbReference>
<dbReference type="GO" id="GO:0046872">
    <property type="term" value="F:metal ion binding"/>
    <property type="evidence" value="ECO:0007669"/>
    <property type="project" value="UniProtKB-KW"/>
</dbReference>
<dbReference type="InterPro" id="IPR018506">
    <property type="entry name" value="Cyt_B5_heme-BS"/>
</dbReference>
<keyword evidence="13" id="KW-1185">Reference proteome</keyword>
<feature type="compositionally biased region" description="Low complexity" evidence="8">
    <location>
        <begin position="490"/>
        <end position="501"/>
    </location>
</feature>
<dbReference type="PANTHER" id="PTHR43400">
    <property type="entry name" value="FUMARATE REDUCTASE"/>
    <property type="match status" value="1"/>
</dbReference>
<reference evidence="10" key="3">
    <citation type="submission" date="2018-08" db="EMBL/GenBank/DDBJ databases">
        <title>Leveraging single-cell genomics to expand the Fungal Tree of Life.</title>
        <authorList>
            <consortium name="DOE Joint Genome Institute"/>
            <person name="Ahrendt S.R."/>
            <person name="Quandt C.A."/>
            <person name="Ciobanu D."/>
            <person name="Clum A."/>
            <person name="Salamov A."/>
            <person name="Andreopoulos B."/>
            <person name="Cheng J.-F."/>
            <person name="Woyke T."/>
            <person name="Pelin A."/>
            <person name="Henrissat B."/>
            <person name="Reynolds N."/>
            <person name="Benny G.L."/>
            <person name="Smith M.E."/>
            <person name="James T.Y."/>
            <person name="Grigoriev I.V."/>
        </authorList>
    </citation>
    <scope>NUCLEOTIDE SEQUENCE</scope>
    <source>
        <strain evidence="10">ATCC 52028</strain>
    </source>
</reference>
<evidence type="ECO:0000259" key="9">
    <source>
        <dbReference type="PROSITE" id="PS50255"/>
    </source>
</evidence>
<gene>
    <name evidence="10" type="ORF">CAUPRSCDRAFT_7074</name>
    <name evidence="11" type="ORF">CXG81DRAFT_15314</name>
</gene>
<reference evidence="12 13" key="1">
    <citation type="journal article" date="2018" name="Nat. Microbiol.">
        <title>Leveraging single-cell genomics to expand the fungal tree of life.</title>
        <authorList>
            <person name="Ahrendt S.R."/>
            <person name="Quandt C.A."/>
            <person name="Ciobanu D."/>
            <person name="Clum A."/>
            <person name="Salamov A."/>
            <person name="Andreopoulos B."/>
            <person name="Cheng J.F."/>
            <person name="Woyke T."/>
            <person name="Pelin A."/>
            <person name="Henrissat B."/>
            <person name="Reynolds N.K."/>
            <person name="Benny G.L."/>
            <person name="Smith M.E."/>
            <person name="James T.Y."/>
            <person name="Grigoriev I.V."/>
        </authorList>
    </citation>
    <scope>NUCLEOTIDE SEQUENCE [LARGE SCALE GENOMIC DNA]</scope>
    <source>
        <strain evidence="12 13">ATCC 52028</strain>
    </source>
</reference>
<evidence type="ECO:0000256" key="1">
    <source>
        <dbReference type="ARBA" id="ARBA00001974"/>
    </source>
</evidence>
<dbReference type="STRING" id="1555241.A0A4P9WX46"/>
<dbReference type="SUPFAM" id="SSF51905">
    <property type="entry name" value="FAD/NAD(P)-binding domain"/>
    <property type="match status" value="1"/>
</dbReference>
<dbReference type="InterPro" id="IPR027477">
    <property type="entry name" value="Succ_DH/fumarate_Rdtase_cat_sf"/>
</dbReference>
<dbReference type="InterPro" id="IPR036400">
    <property type="entry name" value="Cyt_B5-like_heme/steroid_sf"/>
</dbReference>
<keyword evidence="3" id="KW-0285">Flavoprotein</keyword>
<proteinExistence type="predicted"/>
<dbReference type="PROSITE" id="PS50255">
    <property type="entry name" value="CYTOCHROME_B5_2"/>
    <property type="match status" value="1"/>
</dbReference>
<reference evidence="11" key="2">
    <citation type="submission" date="2018-04" db="EMBL/GenBank/DDBJ databases">
        <title>Leveraging single-cell genomics to expand the Fungal Tree of Life.</title>
        <authorList>
            <consortium name="DOE Joint Genome Institute"/>
            <person name="Ahrendt S.R."/>
            <person name="Quandt C.A."/>
            <person name="Ciobanu D."/>
            <person name="Clum A."/>
            <person name="Salamov A."/>
            <person name="Andreopoulos B."/>
            <person name="Cheng J.-F."/>
            <person name="Woyke T."/>
            <person name="Pelin A."/>
            <person name="Henrissat B."/>
            <person name="Benny G.L."/>
            <person name="Smith M.E."/>
            <person name="James T.Y."/>
            <person name="Grigoriev I.V."/>
        </authorList>
    </citation>
    <scope>NUCLEOTIDE SEQUENCE</scope>
    <source>
        <strain evidence="11">ATCC 52028</strain>
    </source>
</reference>
<evidence type="ECO:0000256" key="7">
    <source>
        <dbReference type="ARBA" id="ARBA00023004"/>
    </source>
</evidence>
<protein>
    <submittedName>
        <fullName evidence="10">Flavocytochrome c</fullName>
    </submittedName>
</protein>
<evidence type="ECO:0000313" key="13">
    <source>
        <dbReference type="Proteomes" id="UP000274922"/>
    </source>
</evidence>
<dbReference type="AlphaFoldDB" id="A0A4P9WX46"/>
<evidence type="ECO:0000256" key="4">
    <source>
        <dbReference type="ARBA" id="ARBA00022723"/>
    </source>
</evidence>
<dbReference type="Pfam" id="PF00890">
    <property type="entry name" value="FAD_binding_2"/>
    <property type="match status" value="1"/>
</dbReference>
<evidence type="ECO:0000313" key="11">
    <source>
        <dbReference type="EMBL" id="RKO98904.1"/>
    </source>
</evidence>
<dbReference type="SUPFAM" id="SSF55856">
    <property type="entry name" value="Cytochrome b5-like heme/steroid binding domain"/>
    <property type="match status" value="1"/>
</dbReference>
<dbReference type="GO" id="GO:0016491">
    <property type="term" value="F:oxidoreductase activity"/>
    <property type="evidence" value="ECO:0007669"/>
    <property type="project" value="UniProtKB-KW"/>
</dbReference>
<dbReference type="Proteomes" id="UP000274922">
    <property type="component" value="Unassembled WGS sequence"/>
</dbReference>
<dbReference type="GO" id="GO:0020037">
    <property type="term" value="F:heme binding"/>
    <property type="evidence" value="ECO:0007669"/>
    <property type="project" value="InterPro"/>
</dbReference>
<dbReference type="EMBL" id="ML014346">
    <property type="protein sequence ID" value="RKO98904.1"/>
    <property type="molecule type" value="Genomic_DNA"/>
</dbReference>
<dbReference type="GO" id="GO:0010181">
    <property type="term" value="F:FMN binding"/>
    <property type="evidence" value="ECO:0007669"/>
    <property type="project" value="InterPro"/>
</dbReference>
<feature type="domain" description="Cytochrome b5 heme-binding" evidence="9">
    <location>
        <begin position="517"/>
        <end position="591"/>
    </location>
</feature>
<dbReference type="OrthoDB" id="10252157at2759"/>
<evidence type="ECO:0000256" key="8">
    <source>
        <dbReference type="SAM" id="MobiDB-lite"/>
    </source>
</evidence>
<dbReference type="Pfam" id="PF00173">
    <property type="entry name" value="Cyt-b5"/>
    <property type="match status" value="1"/>
</dbReference>
<dbReference type="InterPro" id="IPR036188">
    <property type="entry name" value="FAD/NAD-bd_sf"/>
</dbReference>
<dbReference type="InterPro" id="IPR050315">
    <property type="entry name" value="FAD-oxidoreductase_2"/>
</dbReference>
<feature type="region of interest" description="Disordered" evidence="8">
    <location>
        <begin position="481"/>
        <end position="512"/>
    </location>
</feature>
<dbReference type="SMART" id="SM01117">
    <property type="entry name" value="Cyt-b5"/>
    <property type="match status" value="1"/>
</dbReference>
<dbReference type="Proteomes" id="UP000268535">
    <property type="component" value="Unassembled WGS sequence"/>
</dbReference>
<sequence length="592" mass="63185">MAQAPKVIVVGGGLTGLAAAHTLLERGVRVILLEKSPFLGGNSVKATSGMNAAGTMTQVKLGIPDNAAIFYDDSAKAAGDIITPALTRVLTYESKAALEWVQDTFHVDLSLVSRLGGHSQPRTHRGTEKFPGMTITYALMEALEKRAKNEPDRVQIRTKCRVRRLLQSGNGGGGQPVEGVEFTDDRHQTSHTVKGLVVLATGGYAADYEEDSILKQYRPDAYALPTTNGPHATGDGVKMTMRAGGETIHLDKVQIHPTGIVNPSEPDAKVKFLAAEALRGAGGILLDRHGRRFADELGNREYVSNQMKANQGPFRLVLNSKASDELDWHIKHYTGRGIMKHYDSGAALAKDMDIAPQALEATFKAYNAAAQKKTDEFGKKFFHNVPLEMCDTFSVCIVTYVTHFSMGGIKIDEHAQVLGPEGPIPGLYACGETAGGVHGAVRLGGSSLLGCCVFGRVAGASAASEFTRRLAAQRIDHVASHLSGSGDQPGTAQFGAAATAGDSGAPTSKKAPASEDLKTYTLEDVSRHAKDNWIVVNGQVLDVTSFLDDHPGGAKALLLYCGKDASEEFNMLHEKNVIQKYAPQTVIGVLKS</sequence>
<accession>A0A4P9WX46</accession>
<dbReference type="EMBL" id="ML009430">
    <property type="protein sequence ID" value="RKO97065.1"/>
    <property type="molecule type" value="Genomic_DNA"/>
</dbReference>
<evidence type="ECO:0000256" key="2">
    <source>
        <dbReference type="ARBA" id="ARBA00022617"/>
    </source>
</evidence>
<evidence type="ECO:0000313" key="12">
    <source>
        <dbReference type="Proteomes" id="UP000268535"/>
    </source>
</evidence>
<dbReference type="Gene3D" id="3.50.50.60">
    <property type="entry name" value="FAD/NAD(P)-binding domain"/>
    <property type="match status" value="1"/>
</dbReference>
<dbReference type="Gene3D" id="3.90.700.10">
    <property type="entry name" value="Succinate dehydrogenase/fumarate reductase flavoprotein, catalytic domain"/>
    <property type="match status" value="1"/>
</dbReference>
<dbReference type="InterPro" id="IPR010960">
    <property type="entry name" value="Flavocytochrome_c"/>
</dbReference>
<dbReference type="NCBIfam" id="TIGR01813">
    <property type="entry name" value="flavo_cyto_c"/>
    <property type="match status" value="1"/>
</dbReference>
<keyword evidence="7" id="KW-0408">Iron</keyword>
<dbReference type="InterPro" id="IPR001199">
    <property type="entry name" value="Cyt_B5-like_heme/steroid-bd"/>
</dbReference>
<evidence type="ECO:0000313" key="10">
    <source>
        <dbReference type="EMBL" id="RKO97065.1"/>
    </source>
</evidence>
<dbReference type="InterPro" id="IPR003953">
    <property type="entry name" value="FAD-dep_OxRdtase_2_FAD-bd"/>
</dbReference>
<keyword evidence="6" id="KW-0560">Oxidoreductase</keyword>
<evidence type="ECO:0000256" key="3">
    <source>
        <dbReference type="ARBA" id="ARBA00022630"/>
    </source>
</evidence>
<keyword evidence="5" id="KW-0274">FAD</keyword>
<name>A0A4P9WX46_9FUNG</name>
<organism evidence="10 12">
    <name type="scientific">Caulochytrium protostelioides</name>
    <dbReference type="NCBI Taxonomy" id="1555241"/>
    <lineage>
        <taxon>Eukaryota</taxon>
        <taxon>Fungi</taxon>
        <taxon>Fungi incertae sedis</taxon>
        <taxon>Chytridiomycota</taxon>
        <taxon>Chytridiomycota incertae sedis</taxon>
        <taxon>Chytridiomycetes</taxon>
        <taxon>Caulochytriales</taxon>
        <taxon>Caulochytriaceae</taxon>
        <taxon>Caulochytrium</taxon>
    </lineage>
</organism>
<dbReference type="SUPFAM" id="SSF56425">
    <property type="entry name" value="Succinate dehydrogenase/fumarate reductase flavoprotein, catalytic domain"/>
    <property type="match status" value="1"/>
</dbReference>
<evidence type="ECO:0000256" key="6">
    <source>
        <dbReference type="ARBA" id="ARBA00023002"/>
    </source>
</evidence>
<keyword evidence="2" id="KW-0349">Heme</keyword>
<keyword evidence="4" id="KW-0479">Metal-binding</keyword>
<dbReference type="PANTHER" id="PTHR43400:SF1">
    <property type="entry name" value="FUMARATE REDUCTASE"/>
    <property type="match status" value="1"/>
</dbReference>
<evidence type="ECO:0000256" key="5">
    <source>
        <dbReference type="ARBA" id="ARBA00022827"/>
    </source>
</evidence>